<gene>
    <name evidence="1" type="ORF">AN484_06685</name>
</gene>
<dbReference type="Proteomes" id="UP000092093">
    <property type="component" value="Unassembled WGS sequence"/>
</dbReference>
<sequence>MTTHPFDSGREEMREQIISLIYERYIYCRTFLGRESEPALILKNLIHSIRDAQADEMDNAKISKLDLQMQK</sequence>
<evidence type="ECO:0000313" key="1">
    <source>
        <dbReference type="EMBL" id="OBQ44566.1"/>
    </source>
</evidence>
<accession>A0A1B7X5B7</accession>
<evidence type="ECO:0000313" key="2">
    <source>
        <dbReference type="Proteomes" id="UP000092093"/>
    </source>
</evidence>
<dbReference type="AlphaFoldDB" id="A0A1B7X5B7"/>
<organism evidence="1 2">
    <name type="scientific">Aphanizomenon flos-aquae WA102</name>
    <dbReference type="NCBI Taxonomy" id="1710896"/>
    <lineage>
        <taxon>Bacteria</taxon>
        <taxon>Bacillati</taxon>
        <taxon>Cyanobacteriota</taxon>
        <taxon>Cyanophyceae</taxon>
        <taxon>Nostocales</taxon>
        <taxon>Aphanizomenonaceae</taxon>
        <taxon>Aphanizomenon</taxon>
    </lineage>
</organism>
<reference evidence="1 2" key="1">
    <citation type="submission" date="2015-09" db="EMBL/GenBank/DDBJ databases">
        <title>Aphanizomenon flos-aquae WA102.</title>
        <authorList>
            <person name="Driscoll C."/>
        </authorList>
    </citation>
    <scope>NUCLEOTIDE SEQUENCE [LARGE SCALE GENOMIC DNA]</scope>
    <source>
        <strain evidence="1">WA102</strain>
    </source>
</reference>
<protein>
    <submittedName>
        <fullName evidence="1">Uncharacterized protein</fullName>
    </submittedName>
</protein>
<name>A0A1B7X5B7_APHFL</name>
<dbReference type="EMBL" id="LJOW01000020">
    <property type="protein sequence ID" value="OBQ44566.1"/>
    <property type="molecule type" value="Genomic_DNA"/>
</dbReference>
<comment type="caution">
    <text evidence="1">The sequence shown here is derived from an EMBL/GenBank/DDBJ whole genome shotgun (WGS) entry which is preliminary data.</text>
</comment>
<proteinExistence type="predicted"/>